<evidence type="ECO:0000256" key="3">
    <source>
        <dbReference type="ARBA" id="ARBA00022989"/>
    </source>
</evidence>
<feature type="transmembrane region" description="Helical" evidence="5">
    <location>
        <begin position="195"/>
        <end position="216"/>
    </location>
</feature>
<evidence type="ECO:0000256" key="2">
    <source>
        <dbReference type="ARBA" id="ARBA00022692"/>
    </source>
</evidence>
<evidence type="ECO:0000256" key="4">
    <source>
        <dbReference type="ARBA" id="ARBA00023136"/>
    </source>
</evidence>
<dbReference type="EMBL" id="JAMSLR010000004">
    <property type="protein sequence ID" value="MCM8748964.1"/>
    <property type="molecule type" value="Genomic_DNA"/>
</dbReference>
<name>A0AA42BAS1_9BACT</name>
<keyword evidence="3 5" id="KW-1133">Transmembrane helix</keyword>
<dbReference type="Pfam" id="PF07690">
    <property type="entry name" value="MFS_1"/>
    <property type="match status" value="1"/>
</dbReference>
<dbReference type="SUPFAM" id="SSF103473">
    <property type="entry name" value="MFS general substrate transporter"/>
    <property type="match status" value="1"/>
</dbReference>
<dbReference type="InterPro" id="IPR020846">
    <property type="entry name" value="MFS_dom"/>
</dbReference>
<feature type="transmembrane region" description="Helical" evidence="5">
    <location>
        <begin position="113"/>
        <end position="131"/>
    </location>
</feature>
<evidence type="ECO:0000259" key="6">
    <source>
        <dbReference type="PROSITE" id="PS50850"/>
    </source>
</evidence>
<dbReference type="GO" id="GO:0022857">
    <property type="term" value="F:transmembrane transporter activity"/>
    <property type="evidence" value="ECO:0007669"/>
    <property type="project" value="InterPro"/>
</dbReference>
<dbReference type="InterPro" id="IPR051788">
    <property type="entry name" value="MFS_Transporter"/>
</dbReference>
<dbReference type="InterPro" id="IPR036259">
    <property type="entry name" value="MFS_trans_sf"/>
</dbReference>
<dbReference type="GO" id="GO:0016020">
    <property type="term" value="C:membrane"/>
    <property type="evidence" value="ECO:0007669"/>
    <property type="project" value="UniProtKB-SubCell"/>
</dbReference>
<keyword evidence="8" id="KW-1185">Reference proteome</keyword>
<dbReference type="Gene3D" id="1.20.1250.20">
    <property type="entry name" value="MFS general substrate transporter like domains"/>
    <property type="match status" value="1"/>
</dbReference>
<gene>
    <name evidence="7" type="ORF">NET02_07405</name>
</gene>
<evidence type="ECO:0000256" key="1">
    <source>
        <dbReference type="ARBA" id="ARBA00004141"/>
    </source>
</evidence>
<feature type="transmembrane region" description="Helical" evidence="5">
    <location>
        <begin position="137"/>
        <end position="155"/>
    </location>
</feature>
<dbReference type="PANTHER" id="PTHR23514:SF13">
    <property type="entry name" value="INNER MEMBRANE PROTEIN YBJJ"/>
    <property type="match status" value="1"/>
</dbReference>
<evidence type="ECO:0000256" key="5">
    <source>
        <dbReference type="SAM" id="Phobius"/>
    </source>
</evidence>
<dbReference type="RefSeq" id="WP_284056744.1">
    <property type="nucleotide sequence ID" value="NZ_JAMSLR010000004.1"/>
</dbReference>
<feature type="domain" description="Major facilitator superfamily (MFS) profile" evidence="6">
    <location>
        <begin position="47"/>
        <end position="221"/>
    </location>
</feature>
<organism evidence="7 8">
    <name type="scientific">Thermalbibacter longus</name>
    <dbReference type="NCBI Taxonomy" id="2951981"/>
    <lineage>
        <taxon>Bacteria</taxon>
        <taxon>Pseudomonadati</taxon>
        <taxon>Thermomicrobiota</taxon>
        <taxon>Thermomicrobia</taxon>
        <taxon>Thermomicrobiales</taxon>
        <taxon>Thermomicrobiaceae</taxon>
        <taxon>Thermalbibacter</taxon>
    </lineage>
</organism>
<sequence length="221" mass="23063">MALWLGLAALLWHQRFPRVERAPGATSRTPWQEVRGNLRAALGKPLLLRWLAVALLASLLDEIFLSFAGLYLRDAVGLAPAAVSLALGAGLAGSMLGLLVLDRLVSRVDPARLLRWASLATLAGLLGLLAAHSGWGAAAALFVVGFSAASWYPVAKGEAYRMLPGRSGMVQALSVVLGTPVNVGVPPLIGFAAGWLGITAGLGLLSLAPILALLLLPQSRR</sequence>
<evidence type="ECO:0000313" key="8">
    <source>
        <dbReference type="Proteomes" id="UP001165306"/>
    </source>
</evidence>
<keyword evidence="4 5" id="KW-0472">Membrane</keyword>
<dbReference type="Proteomes" id="UP001165306">
    <property type="component" value="Unassembled WGS sequence"/>
</dbReference>
<protein>
    <submittedName>
        <fullName evidence="7">MFS transporter</fullName>
    </submittedName>
</protein>
<dbReference type="InterPro" id="IPR011701">
    <property type="entry name" value="MFS"/>
</dbReference>
<comment type="caution">
    <text evidence="7">The sequence shown here is derived from an EMBL/GenBank/DDBJ whole genome shotgun (WGS) entry which is preliminary data.</text>
</comment>
<feature type="transmembrane region" description="Helical" evidence="5">
    <location>
        <begin position="47"/>
        <end position="72"/>
    </location>
</feature>
<dbReference type="AlphaFoldDB" id="A0AA42BAS1"/>
<proteinExistence type="predicted"/>
<feature type="transmembrane region" description="Helical" evidence="5">
    <location>
        <begin position="167"/>
        <end position="189"/>
    </location>
</feature>
<comment type="subcellular location">
    <subcellularLocation>
        <location evidence="1">Membrane</location>
        <topology evidence="1">Multi-pass membrane protein</topology>
    </subcellularLocation>
</comment>
<reference evidence="7" key="1">
    <citation type="submission" date="2022-06" db="EMBL/GenBank/DDBJ databases">
        <title>CFH 74404 Thermomicrobiaceae sp.</title>
        <authorList>
            <person name="Ming H."/>
            <person name="Li W.-J."/>
            <person name="Zhao Z."/>
        </authorList>
    </citation>
    <scope>NUCLEOTIDE SEQUENCE</scope>
    <source>
        <strain evidence="7">CFH 74404</strain>
    </source>
</reference>
<evidence type="ECO:0000313" key="7">
    <source>
        <dbReference type="EMBL" id="MCM8748964.1"/>
    </source>
</evidence>
<feature type="transmembrane region" description="Helical" evidence="5">
    <location>
        <begin position="78"/>
        <end position="101"/>
    </location>
</feature>
<keyword evidence="2 5" id="KW-0812">Transmembrane</keyword>
<accession>A0AA42BAS1</accession>
<dbReference type="PROSITE" id="PS50850">
    <property type="entry name" value="MFS"/>
    <property type="match status" value="1"/>
</dbReference>
<dbReference type="PANTHER" id="PTHR23514">
    <property type="entry name" value="BYPASS OF STOP CODON PROTEIN 6"/>
    <property type="match status" value="1"/>
</dbReference>